<keyword evidence="3" id="KW-0001">2Fe-2S</keyword>
<dbReference type="PANTHER" id="PTHR43112">
    <property type="entry name" value="FERREDOXIN"/>
    <property type="match status" value="1"/>
</dbReference>
<reference evidence="10 11" key="1">
    <citation type="submission" date="2023-08" db="EMBL/GenBank/DDBJ databases">
        <title>Rhodoferax potami sp. nov. and Rhodoferax mekongensis sp. nov., isolated from the Mekong River in Thailand.</title>
        <authorList>
            <person name="Kitikhun S."/>
            <person name="Charoenyingcharoen P."/>
            <person name="Siriarchawattana P."/>
            <person name="Likhitrattanapisal S."/>
            <person name="Nilsakha T."/>
            <person name="Chanpet A."/>
            <person name="Rattanawaree P."/>
            <person name="Ingsriswang S."/>
        </authorList>
    </citation>
    <scope>NUCLEOTIDE SEQUENCE [LARGE SCALE GENOMIC DNA]</scope>
    <source>
        <strain evidence="10 11">TBRC 17660</strain>
    </source>
</reference>
<dbReference type="Gene3D" id="3.10.20.30">
    <property type="match status" value="1"/>
</dbReference>
<organism evidence="10 11">
    <name type="scientific">Rhodoferax potami</name>
    <dbReference type="NCBI Taxonomy" id="3068338"/>
    <lineage>
        <taxon>Bacteria</taxon>
        <taxon>Pseudomonadati</taxon>
        <taxon>Pseudomonadota</taxon>
        <taxon>Betaproteobacteria</taxon>
        <taxon>Burkholderiales</taxon>
        <taxon>Comamonadaceae</taxon>
        <taxon>Rhodoferax</taxon>
    </lineage>
</organism>
<feature type="domain" description="2Fe-2S ferredoxin-type" evidence="9">
    <location>
        <begin position="9"/>
        <end position="98"/>
    </location>
</feature>
<dbReference type="InterPro" id="IPR036010">
    <property type="entry name" value="2Fe-2S_ferredoxin-like_sf"/>
</dbReference>
<keyword evidence="2" id="KW-0813">Transport</keyword>
<dbReference type="PANTHER" id="PTHR43112:SF3">
    <property type="entry name" value="FERREDOXIN-2, CHLOROPLASTIC"/>
    <property type="match status" value="1"/>
</dbReference>
<protein>
    <submittedName>
        <fullName evidence="10">2Fe-2S iron-sulfur cluster-binding protein</fullName>
    </submittedName>
</protein>
<comment type="caution">
    <text evidence="10">The sequence shown here is derived from an EMBL/GenBank/DDBJ whole genome shotgun (WGS) entry which is preliminary data.</text>
</comment>
<dbReference type="CDD" id="cd00207">
    <property type="entry name" value="fer2"/>
    <property type="match status" value="1"/>
</dbReference>
<evidence type="ECO:0000256" key="1">
    <source>
        <dbReference type="ARBA" id="ARBA00007874"/>
    </source>
</evidence>
<sequence length="100" mass="10624">MSPPLNATYTVSVLPDGLSFESDGISSVLESGLAQGIELPSSCRNGTCRACLCKMVSGRVRYRIEWPGLSADEKSEGWCLPCVAVPQSDLLLDQPFACAA</sequence>
<keyword evidence="6" id="KW-0408">Iron</keyword>
<dbReference type="SUPFAM" id="SSF54292">
    <property type="entry name" value="2Fe-2S ferredoxin-like"/>
    <property type="match status" value="1"/>
</dbReference>
<evidence type="ECO:0000256" key="7">
    <source>
        <dbReference type="ARBA" id="ARBA00023014"/>
    </source>
</evidence>
<evidence type="ECO:0000259" key="9">
    <source>
        <dbReference type="PROSITE" id="PS51085"/>
    </source>
</evidence>
<dbReference type="RefSeq" id="WP_313875466.1">
    <property type="nucleotide sequence ID" value="NZ_JAVBIK010000001.1"/>
</dbReference>
<keyword evidence="5" id="KW-0249">Electron transport</keyword>
<keyword evidence="11" id="KW-1185">Reference proteome</keyword>
<evidence type="ECO:0000313" key="10">
    <source>
        <dbReference type="EMBL" id="MDT7519809.1"/>
    </source>
</evidence>
<dbReference type="Pfam" id="PF00111">
    <property type="entry name" value="Fer2"/>
    <property type="match status" value="1"/>
</dbReference>
<evidence type="ECO:0000256" key="4">
    <source>
        <dbReference type="ARBA" id="ARBA00022723"/>
    </source>
</evidence>
<dbReference type="InterPro" id="IPR001041">
    <property type="entry name" value="2Fe-2S_ferredoxin-type"/>
</dbReference>
<name>A0ABU3KRD6_9BURK</name>
<comment type="similarity">
    <text evidence="1">Belongs to the 2Fe2S plant-type ferredoxin family.</text>
</comment>
<dbReference type="EMBL" id="JAVBIK010000001">
    <property type="protein sequence ID" value="MDT7519809.1"/>
    <property type="molecule type" value="Genomic_DNA"/>
</dbReference>
<keyword evidence="7" id="KW-0411">Iron-sulfur</keyword>
<evidence type="ECO:0000256" key="5">
    <source>
        <dbReference type="ARBA" id="ARBA00022982"/>
    </source>
</evidence>
<dbReference type="InterPro" id="IPR012675">
    <property type="entry name" value="Beta-grasp_dom_sf"/>
</dbReference>
<evidence type="ECO:0000313" key="11">
    <source>
        <dbReference type="Proteomes" id="UP001321700"/>
    </source>
</evidence>
<proteinExistence type="inferred from homology"/>
<gene>
    <name evidence="10" type="ORF">RAE19_14005</name>
</gene>
<dbReference type="PROSITE" id="PS51085">
    <property type="entry name" value="2FE2S_FER_2"/>
    <property type="match status" value="1"/>
</dbReference>
<evidence type="ECO:0000256" key="6">
    <source>
        <dbReference type="ARBA" id="ARBA00023004"/>
    </source>
</evidence>
<accession>A0ABU3KRD6</accession>
<evidence type="ECO:0000256" key="8">
    <source>
        <dbReference type="ARBA" id="ARBA00034078"/>
    </source>
</evidence>
<dbReference type="Proteomes" id="UP001321700">
    <property type="component" value="Unassembled WGS sequence"/>
</dbReference>
<evidence type="ECO:0000256" key="2">
    <source>
        <dbReference type="ARBA" id="ARBA00022448"/>
    </source>
</evidence>
<comment type="cofactor">
    <cofactor evidence="8">
        <name>[2Fe-2S] cluster</name>
        <dbReference type="ChEBI" id="CHEBI:190135"/>
    </cofactor>
</comment>
<keyword evidence="4" id="KW-0479">Metal-binding</keyword>
<evidence type="ECO:0000256" key="3">
    <source>
        <dbReference type="ARBA" id="ARBA00022714"/>
    </source>
</evidence>